<dbReference type="PANTHER" id="PTHR35011">
    <property type="entry name" value="2,3-DIKETO-L-GULONATE TRAP TRANSPORTER SMALL PERMEASE PROTEIN YIAM"/>
    <property type="match status" value="1"/>
</dbReference>
<proteinExistence type="inferred from homology"/>
<evidence type="ECO:0000256" key="9">
    <source>
        <dbReference type="RuleBase" id="RU369079"/>
    </source>
</evidence>
<keyword evidence="2 9" id="KW-0813">Transport</keyword>
<keyword evidence="6 9" id="KW-1133">Transmembrane helix</keyword>
<comment type="function">
    <text evidence="9">Part of the tripartite ATP-independent periplasmic (TRAP) transport system.</text>
</comment>
<evidence type="ECO:0000256" key="8">
    <source>
        <dbReference type="ARBA" id="ARBA00038436"/>
    </source>
</evidence>
<protein>
    <recommendedName>
        <fullName evidence="9">TRAP transporter small permease protein</fullName>
    </recommendedName>
</protein>
<evidence type="ECO:0000313" key="11">
    <source>
        <dbReference type="EMBL" id="TQV77835.1"/>
    </source>
</evidence>
<dbReference type="PANTHER" id="PTHR35011:SF5">
    <property type="entry name" value="SIALIC ACID TRAP TRANSPORTER SMALL PERMEASE PROTEIN SIAQ"/>
    <property type="match status" value="1"/>
</dbReference>
<keyword evidence="12" id="KW-1185">Reference proteome</keyword>
<feature type="transmembrane region" description="Helical" evidence="9">
    <location>
        <begin position="91"/>
        <end position="109"/>
    </location>
</feature>
<organism evidence="11 12">
    <name type="scientific">Denitrobaculum tricleocarpae</name>
    <dbReference type="NCBI Taxonomy" id="2591009"/>
    <lineage>
        <taxon>Bacteria</taxon>
        <taxon>Pseudomonadati</taxon>
        <taxon>Pseudomonadota</taxon>
        <taxon>Alphaproteobacteria</taxon>
        <taxon>Rhodospirillales</taxon>
        <taxon>Rhodospirillaceae</taxon>
        <taxon>Denitrobaculum</taxon>
    </lineage>
</organism>
<dbReference type="InterPro" id="IPR055348">
    <property type="entry name" value="DctQ"/>
</dbReference>
<name>A0A545TKT5_9PROT</name>
<dbReference type="GO" id="GO:0015740">
    <property type="term" value="P:C4-dicarboxylate transport"/>
    <property type="evidence" value="ECO:0007669"/>
    <property type="project" value="TreeGrafter"/>
</dbReference>
<reference evidence="11 12" key="1">
    <citation type="submission" date="2019-06" db="EMBL/GenBank/DDBJ databases">
        <title>Whole genome sequence for Rhodospirillaceae sp. R148.</title>
        <authorList>
            <person name="Wang G."/>
        </authorList>
    </citation>
    <scope>NUCLEOTIDE SEQUENCE [LARGE SCALE GENOMIC DNA]</scope>
    <source>
        <strain evidence="11 12">R148</strain>
    </source>
</reference>
<evidence type="ECO:0000256" key="3">
    <source>
        <dbReference type="ARBA" id="ARBA00022475"/>
    </source>
</evidence>
<dbReference type="EMBL" id="VHSH01000007">
    <property type="protein sequence ID" value="TQV77835.1"/>
    <property type="molecule type" value="Genomic_DNA"/>
</dbReference>
<keyword evidence="3" id="KW-1003">Cell membrane</keyword>
<comment type="similarity">
    <text evidence="8 9">Belongs to the TRAP transporter small permease family.</text>
</comment>
<accession>A0A545TKT5</accession>
<sequence length="164" mass="18418">MIKRALEAFCQVLRVAVGVLIAALIVPVAMQVIARYTGLIPVYLWTEELAKFIFIWIVMLGSMIAVWEGTHFDVHVVPDARTRLGKLIQRGFVLAMVSLFAVLFAYYGIGYAKFGSIQQSVMMQVNLLVIYITVPLAGIGWALFALYRLWEAVCDFRQTRGVAE</sequence>
<dbReference type="GO" id="GO:0005886">
    <property type="term" value="C:plasma membrane"/>
    <property type="evidence" value="ECO:0007669"/>
    <property type="project" value="UniProtKB-SubCell"/>
</dbReference>
<evidence type="ECO:0000259" key="10">
    <source>
        <dbReference type="Pfam" id="PF04290"/>
    </source>
</evidence>
<dbReference type="InterPro" id="IPR007387">
    <property type="entry name" value="TRAP_DctQ"/>
</dbReference>
<feature type="domain" description="Tripartite ATP-independent periplasmic transporters DctQ component" evidence="10">
    <location>
        <begin position="25"/>
        <end position="154"/>
    </location>
</feature>
<evidence type="ECO:0000256" key="1">
    <source>
        <dbReference type="ARBA" id="ARBA00004429"/>
    </source>
</evidence>
<dbReference type="AlphaFoldDB" id="A0A545TKT5"/>
<keyword evidence="5 9" id="KW-0812">Transmembrane</keyword>
<evidence type="ECO:0000256" key="4">
    <source>
        <dbReference type="ARBA" id="ARBA00022519"/>
    </source>
</evidence>
<dbReference type="OrthoDB" id="7843639at2"/>
<evidence type="ECO:0000256" key="2">
    <source>
        <dbReference type="ARBA" id="ARBA00022448"/>
    </source>
</evidence>
<dbReference type="Pfam" id="PF04290">
    <property type="entry name" value="DctQ"/>
    <property type="match status" value="1"/>
</dbReference>
<keyword evidence="7 9" id="KW-0472">Membrane</keyword>
<keyword evidence="4 9" id="KW-0997">Cell inner membrane</keyword>
<feature type="transmembrane region" description="Helical" evidence="9">
    <location>
        <begin position="129"/>
        <end position="150"/>
    </location>
</feature>
<evidence type="ECO:0000256" key="7">
    <source>
        <dbReference type="ARBA" id="ARBA00023136"/>
    </source>
</evidence>
<evidence type="ECO:0000256" key="6">
    <source>
        <dbReference type="ARBA" id="ARBA00022989"/>
    </source>
</evidence>
<feature type="transmembrane region" description="Helical" evidence="9">
    <location>
        <begin position="53"/>
        <end position="70"/>
    </location>
</feature>
<comment type="subunit">
    <text evidence="9">The complex comprises the extracytoplasmic solute receptor protein and the two transmembrane proteins.</text>
</comment>
<dbReference type="RefSeq" id="WP_142898178.1">
    <property type="nucleotide sequence ID" value="NZ_ML660058.1"/>
</dbReference>
<dbReference type="Proteomes" id="UP000315252">
    <property type="component" value="Unassembled WGS sequence"/>
</dbReference>
<gene>
    <name evidence="11" type="ORF">FKG95_19980</name>
</gene>
<evidence type="ECO:0000313" key="12">
    <source>
        <dbReference type="Proteomes" id="UP000315252"/>
    </source>
</evidence>
<evidence type="ECO:0000256" key="5">
    <source>
        <dbReference type="ARBA" id="ARBA00022692"/>
    </source>
</evidence>
<feature type="transmembrane region" description="Helical" evidence="9">
    <location>
        <begin position="12"/>
        <end position="33"/>
    </location>
</feature>
<dbReference type="GO" id="GO:0022857">
    <property type="term" value="F:transmembrane transporter activity"/>
    <property type="evidence" value="ECO:0007669"/>
    <property type="project" value="UniProtKB-UniRule"/>
</dbReference>
<comment type="subcellular location">
    <subcellularLocation>
        <location evidence="1 9">Cell inner membrane</location>
        <topology evidence="1 9">Multi-pass membrane protein</topology>
    </subcellularLocation>
</comment>
<comment type="caution">
    <text evidence="11">The sequence shown here is derived from an EMBL/GenBank/DDBJ whole genome shotgun (WGS) entry which is preliminary data.</text>
</comment>